<sequence>MYEIVGDFDYCFVYLDDVLTASADESESLSIWKRFSLQEWILEDVVRLFPKEFLRQIFETLHNLSHPGVKTTIKLVGDRFLWPGYKKQFAEWTRCSVPCQRGKIQRNTVSTLGKYPVPRHRFDHVHIDLVGPLPLSHGYIYALACVDRFSRWPEAIPLKDIKSETVAFEFYAHWISGFGVPEWLTSDQGRQLESRLFRDFARLFGVKVVHTTPYHPQENGSVERLHRQLKSAVWAHCN</sequence>
<name>A0A4Y2BB82_ARAVE</name>
<dbReference type="SUPFAM" id="SSF53098">
    <property type="entry name" value="Ribonuclease H-like"/>
    <property type="match status" value="1"/>
</dbReference>
<evidence type="ECO:0000259" key="2">
    <source>
        <dbReference type="PROSITE" id="PS50994"/>
    </source>
</evidence>
<protein>
    <recommendedName>
        <fullName evidence="1">RNA-directed DNA polymerase</fullName>
        <ecNumber evidence="1">2.7.7.49</ecNumber>
    </recommendedName>
</protein>
<dbReference type="Pfam" id="PF17921">
    <property type="entry name" value="Integrase_H2C2"/>
    <property type="match status" value="1"/>
</dbReference>
<dbReference type="GO" id="GO:0003676">
    <property type="term" value="F:nucleic acid binding"/>
    <property type="evidence" value="ECO:0007669"/>
    <property type="project" value="InterPro"/>
</dbReference>
<comment type="caution">
    <text evidence="3">The sequence shown here is derived from an EMBL/GenBank/DDBJ whole genome shotgun (WGS) entry which is preliminary data.</text>
</comment>
<keyword evidence="4" id="KW-1185">Reference proteome</keyword>
<dbReference type="PANTHER" id="PTHR37984:SF15">
    <property type="entry name" value="INTEGRASE CATALYTIC DOMAIN-CONTAINING PROTEIN"/>
    <property type="match status" value="1"/>
</dbReference>
<dbReference type="EMBL" id="BGPR01082807">
    <property type="protein sequence ID" value="GBL88699.1"/>
    <property type="molecule type" value="Genomic_DNA"/>
</dbReference>
<dbReference type="InterPro" id="IPR041588">
    <property type="entry name" value="Integrase_H2C2"/>
</dbReference>
<dbReference type="GO" id="GO:0003964">
    <property type="term" value="F:RNA-directed DNA polymerase activity"/>
    <property type="evidence" value="ECO:0007669"/>
    <property type="project" value="UniProtKB-EC"/>
</dbReference>
<dbReference type="AlphaFoldDB" id="A0A4Y2BB82"/>
<proteinExistence type="predicted"/>
<evidence type="ECO:0000313" key="3">
    <source>
        <dbReference type="EMBL" id="GBL88699.1"/>
    </source>
</evidence>
<evidence type="ECO:0000313" key="4">
    <source>
        <dbReference type="Proteomes" id="UP000499080"/>
    </source>
</evidence>
<gene>
    <name evidence="3" type="primary">pol_449</name>
    <name evidence="3" type="ORF">AVEN_70874_1</name>
</gene>
<dbReference type="PANTHER" id="PTHR37984">
    <property type="entry name" value="PROTEIN CBG26694"/>
    <property type="match status" value="1"/>
</dbReference>
<dbReference type="InterPro" id="IPR001584">
    <property type="entry name" value="Integrase_cat-core"/>
</dbReference>
<feature type="domain" description="Integrase catalytic" evidence="2">
    <location>
        <begin position="112"/>
        <end position="238"/>
    </location>
</feature>
<accession>A0A4Y2BB82</accession>
<dbReference type="InterPro" id="IPR012337">
    <property type="entry name" value="RNaseH-like_sf"/>
</dbReference>
<dbReference type="Gene3D" id="1.10.340.70">
    <property type="match status" value="1"/>
</dbReference>
<dbReference type="EC" id="2.7.7.49" evidence="1"/>
<dbReference type="Proteomes" id="UP000499080">
    <property type="component" value="Unassembled WGS sequence"/>
</dbReference>
<dbReference type="GO" id="GO:0015074">
    <property type="term" value="P:DNA integration"/>
    <property type="evidence" value="ECO:0007669"/>
    <property type="project" value="InterPro"/>
</dbReference>
<dbReference type="InterPro" id="IPR050951">
    <property type="entry name" value="Retrovirus_Pol_polyprotein"/>
</dbReference>
<dbReference type="Gene3D" id="3.30.420.10">
    <property type="entry name" value="Ribonuclease H-like superfamily/Ribonuclease H"/>
    <property type="match status" value="1"/>
</dbReference>
<reference evidence="3 4" key="1">
    <citation type="journal article" date="2019" name="Sci. Rep.">
        <title>Orb-weaving spider Araneus ventricosus genome elucidates the spidroin gene catalogue.</title>
        <authorList>
            <person name="Kono N."/>
            <person name="Nakamura H."/>
            <person name="Ohtoshi R."/>
            <person name="Moran D.A.P."/>
            <person name="Shinohara A."/>
            <person name="Yoshida Y."/>
            <person name="Fujiwara M."/>
            <person name="Mori M."/>
            <person name="Tomita M."/>
            <person name="Arakawa K."/>
        </authorList>
    </citation>
    <scope>NUCLEOTIDE SEQUENCE [LARGE SCALE GENOMIC DNA]</scope>
</reference>
<dbReference type="PROSITE" id="PS50994">
    <property type="entry name" value="INTEGRASE"/>
    <property type="match status" value="1"/>
</dbReference>
<dbReference type="Pfam" id="PF00665">
    <property type="entry name" value="rve"/>
    <property type="match status" value="1"/>
</dbReference>
<evidence type="ECO:0000256" key="1">
    <source>
        <dbReference type="ARBA" id="ARBA00012493"/>
    </source>
</evidence>
<dbReference type="InterPro" id="IPR036397">
    <property type="entry name" value="RNaseH_sf"/>
</dbReference>
<organism evidence="3 4">
    <name type="scientific">Araneus ventricosus</name>
    <name type="common">Orbweaver spider</name>
    <name type="synonym">Epeira ventricosa</name>
    <dbReference type="NCBI Taxonomy" id="182803"/>
    <lineage>
        <taxon>Eukaryota</taxon>
        <taxon>Metazoa</taxon>
        <taxon>Ecdysozoa</taxon>
        <taxon>Arthropoda</taxon>
        <taxon>Chelicerata</taxon>
        <taxon>Arachnida</taxon>
        <taxon>Araneae</taxon>
        <taxon>Araneomorphae</taxon>
        <taxon>Entelegynae</taxon>
        <taxon>Araneoidea</taxon>
        <taxon>Araneidae</taxon>
        <taxon>Araneus</taxon>
    </lineage>
</organism>